<dbReference type="SUPFAM" id="SSF55874">
    <property type="entry name" value="ATPase domain of HSP90 chaperone/DNA topoisomerase II/histidine kinase"/>
    <property type="match status" value="1"/>
</dbReference>
<evidence type="ECO:0000259" key="10">
    <source>
        <dbReference type="PROSITE" id="PS50109"/>
    </source>
</evidence>
<dbReference type="Pfam" id="PF02518">
    <property type="entry name" value="HATPase_c"/>
    <property type="match status" value="1"/>
</dbReference>
<dbReference type="CDD" id="cd00082">
    <property type="entry name" value="HisKA"/>
    <property type="match status" value="1"/>
</dbReference>
<dbReference type="PROSITE" id="PS50109">
    <property type="entry name" value="HIS_KIN"/>
    <property type="match status" value="1"/>
</dbReference>
<dbReference type="Pfam" id="PF01590">
    <property type="entry name" value="GAF"/>
    <property type="match status" value="1"/>
</dbReference>
<dbReference type="Gene3D" id="3.30.565.10">
    <property type="entry name" value="Histidine kinase-like ATPase, C-terminal domain"/>
    <property type="match status" value="1"/>
</dbReference>
<dbReference type="EMBL" id="AP023366">
    <property type="protein sequence ID" value="BCJ86893.1"/>
    <property type="molecule type" value="Genomic_DNA"/>
</dbReference>
<dbReference type="Pfam" id="PF00512">
    <property type="entry name" value="HisKA"/>
    <property type="match status" value="1"/>
</dbReference>
<dbReference type="InterPro" id="IPR004358">
    <property type="entry name" value="Sig_transdc_His_kin-like_C"/>
</dbReference>
<dbReference type="Pfam" id="PF13185">
    <property type="entry name" value="GAF_2"/>
    <property type="match status" value="1"/>
</dbReference>
<feature type="coiled-coil region" evidence="9">
    <location>
        <begin position="332"/>
        <end position="366"/>
    </location>
</feature>
<dbReference type="InterPro" id="IPR003661">
    <property type="entry name" value="HisK_dim/P_dom"/>
</dbReference>
<dbReference type="SUPFAM" id="SSF47384">
    <property type="entry name" value="Homodimeric domain of signal transducing histidine kinase"/>
    <property type="match status" value="1"/>
</dbReference>
<dbReference type="PANTHER" id="PTHR43711">
    <property type="entry name" value="TWO-COMPONENT HISTIDINE KINASE"/>
    <property type="match status" value="1"/>
</dbReference>
<keyword evidence="8" id="KW-0902">Two-component regulatory system</keyword>
<dbReference type="InterPro" id="IPR005467">
    <property type="entry name" value="His_kinase_dom"/>
</dbReference>
<keyword evidence="7" id="KW-0067">ATP-binding</keyword>
<keyword evidence="5" id="KW-0547">Nucleotide-binding</keyword>
<keyword evidence="12" id="KW-1185">Reference proteome</keyword>
<evidence type="ECO:0000256" key="1">
    <source>
        <dbReference type="ARBA" id="ARBA00000085"/>
    </source>
</evidence>
<dbReference type="SMART" id="SM00388">
    <property type="entry name" value="HisKA"/>
    <property type="match status" value="1"/>
</dbReference>
<dbReference type="SMART" id="SM00065">
    <property type="entry name" value="GAF"/>
    <property type="match status" value="2"/>
</dbReference>
<dbReference type="InterPro" id="IPR036890">
    <property type="entry name" value="HATPase_C_sf"/>
</dbReference>
<dbReference type="Proteomes" id="UP000593802">
    <property type="component" value="Chromosome"/>
</dbReference>
<protein>
    <recommendedName>
        <fullName evidence="2">histidine kinase</fullName>
        <ecNumber evidence="2">2.7.13.3</ecNumber>
    </recommendedName>
</protein>
<evidence type="ECO:0000256" key="6">
    <source>
        <dbReference type="ARBA" id="ARBA00022777"/>
    </source>
</evidence>
<evidence type="ECO:0000256" key="7">
    <source>
        <dbReference type="ARBA" id="ARBA00022840"/>
    </source>
</evidence>
<evidence type="ECO:0000256" key="8">
    <source>
        <dbReference type="ARBA" id="ARBA00023012"/>
    </source>
</evidence>
<dbReference type="InterPro" id="IPR003018">
    <property type="entry name" value="GAF"/>
</dbReference>
<dbReference type="AlphaFoldDB" id="A0A7I8D9P9"/>
<dbReference type="EC" id="2.7.13.3" evidence="2"/>
<keyword evidence="3" id="KW-0597">Phosphoprotein</keyword>
<name>A0A7I8D9P9_9BACL</name>
<feature type="domain" description="Histidine kinase" evidence="10">
    <location>
        <begin position="373"/>
        <end position="587"/>
    </location>
</feature>
<evidence type="ECO:0000256" key="3">
    <source>
        <dbReference type="ARBA" id="ARBA00022553"/>
    </source>
</evidence>
<dbReference type="GO" id="GO:0000155">
    <property type="term" value="F:phosphorelay sensor kinase activity"/>
    <property type="evidence" value="ECO:0007669"/>
    <property type="project" value="InterPro"/>
</dbReference>
<dbReference type="InterPro" id="IPR029016">
    <property type="entry name" value="GAF-like_dom_sf"/>
</dbReference>
<keyword evidence="9" id="KW-0175">Coiled coil</keyword>
<comment type="catalytic activity">
    <reaction evidence="1">
        <text>ATP + protein L-histidine = ADP + protein N-phospho-L-histidine.</text>
        <dbReference type="EC" id="2.7.13.3"/>
    </reaction>
</comment>
<dbReference type="InterPro" id="IPR036097">
    <property type="entry name" value="HisK_dim/P_sf"/>
</dbReference>
<keyword evidence="6" id="KW-0418">Kinase</keyword>
<evidence type="ECO:0000256" key="5">
    <source>
        <dbReference type="ARBA" id="ARBA00022741"/>
    </source>
</evidence>
<dbReference type="PANTHER" id="PTHR43711:SF1">
    <property type="entry name" value="HISTIDINE KINASE 1"/>
    <property type="match status" value="1"/>
</dbReference>
<dbReference type="InterPro" id="IPR003594">
    <property type="entry name" value="HATPase_dom"/>
</dbReference>
<dbReference type="SMART" id="SM00387">
    <property type="entry name" value="HATPase_c"/>
    <property type="match status" value="1"/>
</dbReference>
<evidence type="ECO:0000256" key="2">
    <source>
        <dbReference type="ARBA" id="ARBA00012438"/>
    </source>
</evidence>
<evidence type="ECO:0000313" key="12">
    <source>
        <dbReference type="Proteomes" id="UP000593802"/>
    </source>
</evidence>
<dbReference type="FunFam" id="3.30.565.10:FF:000037">
    <property type="entry name" value="Hybrid sensor histidine kinase/response regulator"/>
    <property type="match status" value="1"/>
</dbReference>
<dbReference type="GO" id="GO:0005524">
    <property type="term" value="F:ATP binding"/>
    <property type="evidence" value="ECO:0007669"/>
    <property type="project" value="UniProtKB-KW"/>
</dbReference>
<reference evidence="11 12" key="1">
    <citation type="submission" date="2020-08" db="EMBL/GenBank/DDBJ databases">
        <title>Complete Genome Sequence of Effusibacillus dendaii Strain skT53, Isolated from Farmland soil.</title>
        <authorList>
            <person name="Konishi T."/>
            <person name="Kawasaki H."/>
        </authorList>
    </citation>
    <scope>NUCLEOTIDE SEQUENCE [LARGE SCALE GENOMIC DNA]</scope>
    <source>
        <strain evidence="12">skT53</strain>
    </source>
</reference>
<evidence type="ECO:0000313" key="11">
    <source>
        <dbReference type="EMBL" id="BCJ86893.1"/>
    </source>
</evidence>
<dbReference type="KEGG" id="eff:skT53_18780"/>
<keyword evidence="4" id="KW-0808">Transferase</keyword>
<dbReference type="InterPro" id="IPR050736">
    <property type="entry name" value="Sensor_HK_Regulatory"/>
</dbReference>
<gene>
    <name evidence="11" type="ORF">skT53_18780</name>
</gene>
<proteinExistence type="predicted"/>
<dbReference type="Gene3D" id="3.30.450.40">
    <property type="match status" value="2"/>
</dbReference>
<evidence type="ECO:0000256" key="4">
    <source>
        <dbReference type="ARBA" id="ARBA00022679"/>
    </source>
</evidence>
<organism evidence="11 12">
    <name type="scientific">Effusibacillus dendaii</name>
    <dbReference type="NCBI Taxonomy" id="2743772"/>
    <lineage>
        <taxon>Bacteria</taxon>
        <taxon>Bacillati</taxon>
        <taxon>Bacillota</taxon>
        <taxon>Bacilli</taxon>
        <taxon>Bacillales</taxon>
        <taxon>Alicyclobacillaceae</taxon>
        <taxon>Effusibacillus</taxon>
    </lineage>
</organism>
<evidence type="ECO:0000256" key="9">
    <source>
        <dbReference type="SAM" id="Coils"/>
    </source>
</evidence>
<dbReference type="Gene3D" id="1.10.287.130">
    <property type="match status" value="1"/>
</dbReference>
<dbReference type="CDD" id="cd16922">
    <property type="entry name" value="HATPase_EvgS-ArcB-TorS-like"/>
    <property type="match status" value="1"/>
</dbReference>
<sequence>MFTMTRIINSVFDLNEILQVLVDAIASEIAGADLVGFFKKEEDGVFYGTIGNSAKVNIQELYIDPEKDEFVRDIIREQRLSYIPDTTVDRRPDQRKIEIMQIKSILGLPVIVDDKVYGLVFVHDFGKKMNLTQEQIDIVEAFVNMSSVAIRNILMFERTQSLLSKQQLLLEASNAMSKSLSINDVLHACTRYVGQALRSNDIAIHLFNEKNGTFKPYHIAKNGNVTEDEWREKHRTSVSIHVDDDLLFREIAITKKAISIDDVFSDPRPNHQACELFGIKSLLIIPLVAKGKVFGAIAAPSFHKRSYQEDEIELCQSLCDMTGTALSNAMYAEGLDQLVKEQTAELQQANLKLEEYVKELQHLDRLKSDFISSLSHELRTPFTAIKGAIDILNRGIFGELNEQQMELTEMADKALERLLGQVTELLDFSKIENGTFELGLEKANFIEIINDSVQLIEPLTKKKNQKLFTQFDSDIEVCVDKQRMQQVLINLLSNASKFTPPDGEILIKSYIERDQLFIEIKDTGIGIPKDKQKHIFTKFYQVNNVVPGTGLGLSITKQLVELHGGTIRFESEPGKGTVFIIQIPTDGGLENEID</sequence>
<dbReference type="PRINTS" id="PR00344">
    <property type="entry name" value="BCTRLSENSOR"/>
</dbReference>
<dbReference type="SUPFAM" id="SSF55781">
    <property type="entry name" value="GAF domain-like"/>
    <property type="match status" value="2"/>
</dbReference>
<accession>A0A7I8D9P9</accession>